<protein>
    <submittedName>
        <fullName evidence="1">Uncharacterized protein</fullName>
    </submittedName>
</protein>
<sequence>MDYSKRTVKVVGIKLAAWEMEGKKGVTSEIYREVALDDRRNNGTDRIIKGLCTAAIRVPEEVLRKVAHLPVPFTAELTEEEVSNGKTVQNVVVDLRPVDLVKPAQPAKAAP</sequence>
<keyword evidence="2" id="KW-1185">Reference proteome</keyword>
<comment type="caution">
    <text evidence="1">The sequence shown here is derived from an EMBL/GenBank/DDBJ whole genome shotgun (WGS) entry which is preliminary data.</text>
</comment>
<proteinExistence type="predicted"/>
<evidence type="ECO:0000313" key="1">
    <source>
        <dbReference type="EMBL" id="MDL5034659.1"/>
    </source>
</evidence>
<dbReference type="Proteomes" id="UP001238603">
    <property type="component" value="Unassembled WGS sequence"/>
</dbReference>
<gene>
    <name evidence="1" type="ORF">QRD43_22340</name>
</gene>
<evidence type="ECO:0000313" key="2">
    <source>
        <dbReference type="Proteomes" id="UP001238603"/>
    </source>
</evidence>
<dbReference type="EMBL" id="JASVDS010000011">
    <property type="protein sequence ID" value="MDL5034659.1"/>
    <property type="molecule type" value="Genomic_DNA"/>
</dbReference>
<accession>A0ABT7LQE3</accession>
<organism evidence="1 2">
    <name type="scientific">Roseateles subflavus</name>
    <dbReference type="NCBI Taxonomy" id="3053353"/>
    <lineage>
        <taxon>Bacteria</taxon>
        <taxon>Pseudomonadati</taxon>
        <taxon>Pseudomonadota</taxon>
        <taxon>Betaproteobacteria</taxon>
        <taxon>Burkholderiales</taxon>
        <taxon>Sphaerotilaceae</taxon>
        <taxon>Roseateles</taxon>
    </lineage>
</organism>
<reference evidence="1 2" key="1">
    <citation type="submission" date="2023-06" db="EMBL/GenBank/DDBJ databases">
        <title>Pelomonas sp. APW6 16S ribosomal RNA gene genome sequencing and assembly.</title>
        <authorList>
            <person name="Woo H."/>
        </authorList>
    </citation>
    <scope>NUCLEOTIDE SEQUENCE [LARGE SCALE GENOMIC DNA]</scope>
    <source>
        <strain evidence="1 2">APW6</strain>
    </source>
</reference>
<name>A0ABT7LQE3_9BURK</name>
<dbReference type="RefSeq" id="WP_285984734.1">
    <property type="nucleotide sequence ID" value="NZ_JASVDS010000011.1"/>
</dbReference>